<dbReference type="AlphaFoldDB" id="A0A918RR78"/>
<dbReference type="Proteomes" id="UP000614811">
    <property type="component" value="Unassembled WGS sequence"/>
</dbReference>
<protein>
    <submittedName>
        <fullName evidence="1">Uncharacterized protein</fullName>
    </submittedName>
</protein>
<dbReference type="EMBL" id="BMXA01000002">
    <property type="protein sequence ID" value="GHA08084.1"/>
    <property type="molecule type" value="Genomic_DNA"/>
</dbReference>
<evidence type="ECO:0000313" key="1">
    <source>
        <dbReference type="EMBL" id="GHA08084.1"/>
    </source>
</evidence>
<name>A0A918RR78_9GAMM</name>
<dbReference type="RefSeq" id="WP_189399883.1">
    <property type="nucleotide sequence ID" value="NZ_BMXA01000002.1"/>
</dbReference>
<proteinExistence type="predicted"/>
<sequence>MTIAAAYLSAVKQHPWLVHHVERGRKVSAGDAFTVIGDKQDIDAVVVRGEKGDNKLELVPIEGTVKIEATQCDELTLSFKYKSNAGSIDKLLLRFHFFKADRTVFRFKLIPNADERDCEDKCECCCCGSQGTYILYSTYEDGDEGSGGPHDR</sequence>
<comment type="caution">
    <text evidence="1">The sequence shown here is derived from an EMBL/GenBank/DDBJ whole genome shotgun (WGS) entry which is preliminary data.</text>
</comment>
<organism evidence="1 2">
    <name type="scientific">Arenicella chitinivorans</name>
    <dbReference type="NCBI Taxonomy" id="1329800"/>
    <lineage>
        <taxon>Bacteria</taxon>
        <taxon>Pseudomonadati</taxon>
        <taxon>Pseudomonadota</taxon>
        <taxon>Gammaproteobacteria</taxon>
        <taxon>Arenicellales</taxon>
        <taxon>Arenicellaceae</taxon>
        <taxon>Arenicella</taxon>
    </lineage>
</organism>
<reference evidence="1" key="2">
    <citation type="submission" date="2020-09" db="EMBL/GenBank/DDBJ databases">
        <authorList>
            <person name="Sun Q."/>
            <person name="Kim S."/>
        </authorList>
    </citation>
    <scope>NUCLEOTIDE SEQUENCE</scope>
    <source>
        <strain evidence="1">KCTC 12711</strain>
    </source>
</reference>
<keyword evidence="2" id="KW-1185">Reference proteome</keyword>
<gene>
    <name evidence="1" type="ORF">GCM10008090_17390</name>
</gene>
<reference evidence="1" key="1">
    <citation type="journal article" date="2014" name="Int. J. Syst. Evol. Microbiol.">
        <title>Complete genome sequence of Corynebacterium casei LMG S-19264T (=DSM 44701T), isolated from a smear-ripened cheese.</title>
        <authorList>
            <consortium name="US DOE Joint Genome Institute (JGI-PGF)"/>
            <person name="Walter F."/>
            <person name="Albersmeier A."/>
            <person name="Kalinowski J."/>
            <person name="Ruckert C."/>
        </authorList>
    </citation>
    <scope>NUCLEOTIDE SEQUENCE</scope>
    <source>
        <strain evidence="1">KCTC 12711</strain>
    </source>
</reference>
<accession>A0A918RR78</accession>
<evidence type="ECO:0000313" key="2">
    <source>
        <dbReference type="Proteomes" id="UP000614811"/>
    </source>
</evidence>